<dbReference type="Pfam" id="PF07282">
    <property type="entry name" value="Cas12f1-like_TNB"/>
    <property type="match status" value="1"/>
</dbReference>
<proteinExistence type="inferred from homology"/>
<dbReference type="Pfam" id="PF01385">
    <property type="entry name" value="OrfB_IS605"/>
    <property type="match status" value="1"/>
</dbReference>
<organism evidence="9">
    <name type="scientific">Fervidobacterium pennivorans</name>
    <dbReference type="NCBI Taxonomy" id="93466"/>
    <lineage>
        <taxon>Bacteria</taxon>
        <taxon>Thermotogati</taxon>
        <taxon>Thermotogota</taxon>
        <taxon>Thermotogae</taxon>
        <taxon>Thermotogales</taxon>
        <taxon>Fervidobacteriaceae</taxon>
        <taxon>Fervidobacterium</taxon>
    </lineage>
</organism>
<keyword evidence="5" id="KW-0233">DNA recombination</keyword>
<sequence>MPKYIIRTYKVPVPAELYTMCNELNQTAARIYNKTLSLVRKIKQKKDFWLSENSAQKFILRWASSINIHTHSKQAFVQLYFQALDGYFKALKSNPDAKPPYKTKKFMPFIWKDSAIKLLPDGRLRLSLGKDREPFEIQTSLPSAAKIRQAKLVHEAGKYYLHLGIEVKIEERKEKSTKLAAVDLGILRPITFFDGQEVVSYHGGALNQVLRYRNKELAKLQSAISKCKKDSRRYRKLLRAKNKLLRKLSNQLNDILHKITSQFVGMCYQKAISTIVIGDVTNIRERVEGNDNAMQKVHQWCFRRITNLIMYKAQVHGIKVEQISESCTSRTCPVCGQQNHSKGRRYKCAKCGFEYHRDGVGAINIYKRYLGGGQVVAGLAPVKGVRFKPHLCSHGVKTAPWKVALSY</sequence>
<dbReference type="AlphaFoldDB" id="A0A7C4W7Q0"/>
<gene>
    <name evidence="9" type="ORF">ENT72_07140</name>
    <name evidence="8" type="ORF">ENU12_02275</name>
</gene>
<reference evidence="9" key="1">
    <citation type="journal article" date="2020" name="mSystems">
        <title>Genome- and Community-Level Interaction Insights into Carbon Utilization and Element Cycling Functions of Hydrothermarchaeota in Hydrothermal Sediment.</title>
        <authorList>
            <person name="Zhou Z."/>
            <person name="Liu Y."/>
            <person name="Xu W."/>
            <person name="Pan J."/>
            <person name="Luo Z.H."/>
            <person name="Li M."/>
        </authorList>
    </citation>
    <scope>NUCLEOTIDE SEQUENCE [LARGE SCALE GENOMIC DNA]</scope>
    <source>
        <strain evidence="9">SpSt-604</strain>
        <strain evidence="8">SpSt-640</strain>
    </source>
</reference>
<evidence type="ECO:0000313" key="9">
    <source>
        <dbReference type="EMBL" id="HGU42670.1"/>
    </source>
</evidence>
<dbReference type="InterPro" id="IPR051399">
    <property type="entry name" value="RNA-guided_DNA_endo/Transpos"/>
</dbReference>
<dbReference type="GO" id="GO:0003677">
    <property type="term" value="F:DNA binding"/>
    <property type="evidence" value="ECO:0007669"/>
    <property type="project" value="UniProtKB-KW"/>
</dbReference>
<evidence type="ECO:0000256" key="4">
    <source>
        <dbReference type="ARBA" id="ARBA00023125"/>
    </source>
</evidence>
<comment type="similarity">
    <text evidence="1">In the C-terminal section; belongs to the transposase 35 family.</text>
</comment>
<feature type="domain" description="Cas12f1-like TNB" evidence="7">
    <location>
        <begin position="302"/>
        <end position="365"/>
    </location>
</feature>
<comment type="similarity">
    <text evidence="2">In the N-terminal section; belongs to the transposase 2 family.</text>
</comment>
<protein>
    <submittedName>
        <fullName evidence="9">Transposase</fullName>
    </submittedName>
</protein>
<dbReference type="EMBL" id="DTBH01000054">
    <property type="protein sequence ID" value="HGQ76754.1"/>
    <property type="molecule type" value="Genomic_DNA"/>
</dbReference>
<dbReference type="InterPro" id="IPR010095">
    <property type="entry name" value="Cas12f1-like_TNB"/>
</dbReference>
<dbReference type="GO" id="GO:0032196">
    <property type="term" value="P:transposition"/>
    <property type="evidence" value="ECO:0007669"/>
    <property type="project" value="UniProtKB-KW"/>
</dbReference>
<dbReference type="GO" id="GO:0006310">
    <property type="term" value="P:DNA recombination"/>
    <property type="evidence" value="ECO:0007669"/>
    <property type="project" value="UniProtKB-KW"/>
</dbReference>
<evidence type="ECO:0000256" key="5">
    <source>
        <dbReference type="ARBA" id="ARBA00023172"/>
    </source>
</evidence>
<dbReference type="EMBL" id="DSZT01000228">
    <property type="protein sequence ID" value="HGU42670.1"/>
    <property type="molecule type" value="Genomic_DNA"/>
</dbReference>
<keyword evidence="3" id="KW-0815">Transposition</keyword>
<dbReference type="NCBIfam" id="TIGR01766">
    <property type="entry name" value="IS200/IS605 family accessory protein TnpB-like domain"/>
    <property type="match status" value="1"/>
</dbReference>
<name>A0A7C4W7Q0_FERPE</name>
<comment type="caution">
    <text evidence="9">The sequence shown here is derived from an EMBL/GenBank/DDBJ whole genome shotgun (WGS) entry which is preliminary data.</text>
</comment>
<keyword evidence="4" id="KW-0238">DNA-binding</keyword>
<dbReference type="NCBIfam" id="NF040570">
    <property type="entry name" value="guided_TnpB"/>
    <property type="match status" value="1"/>
</dbReference>
<dbReference type="PANTHER" id="PTHR30405">
    <property type="entry name" value="TRANSPOSASE"/>
    <property type="match status" value="1"/>
</dbReference>
<evidence type="ECO:0000256" key="1">
    <source>
        <dbReference type="ARBA" id="ARBA00008761"/>
    </source>
</evidence>
<evidence type="ECO:0000259" key="7">
    <source>
        <dbReference type="Pfam" id="PF07282"/>
    </source>
</evidence>
<evidence type="ECO:0000259" key="6">
    <source>
        <dbReference type="Pfam" id="PF01385"/>
    </source>
</evidence>
<evidence type="ECO:0000313" key="8">
    <source>
        <dbReference type="EMBL" id="HGQ76754.1"/>
    </source>
</evidence>
<feature type="domain" description="Probable transposase IS891/IS1136/IS1341" evidence="6">
    <location>
        <begin position="165"/>
        <end position="283"/>
    </location>
</feature>
<dbReference type="PANTHER" id="PTHR30405:SF11">
    <property type="entry name" value="RNA-GUIDED DNA ENDONUCLEASE RV2885C-RELATED"/>
    <property type="match status" value="1"/>
</dbReference>
<evidence type="ECO:0000256" key="2">
    <source>
        <dbReference type="ARBA" id="ARBA00011044"/>
    </source>
</evidence>
<evidence type="ECO:0000256" key="3">
    <source>
        <dbReference type="ARBA" id="ARBA00022578"/>
    </source>
</evidence>
<accession>A0A7C4W7Q0</accession>
<dbReference type="InterPro" id="IPR001959">
    <property type="entry name" value="Transposase"/>
</dbReference>